<dbReference type="GO" id="GO:0005794">
    <property type="term" value="C:Golgi apparatus"/>
    <property type="evidence" value="ECO:0007669"/>
    <property type="project" value="UniProtKB-SubCell"/>
</dbReference>
<name>A0AAV0XCU0_9HEMI</name>
<evidence type="ECO:0000313" key="8">
    <source>
        <dbReference type="Proteomes" id="UP001160148"/>
    </source>
</evidence>
<evidence type="ECO:0000256" key="4">
    <source>
        <dbReference type="ARBA" id="ARBA00023034"/>
    </source>
</evidence>
<comment type="caution">
    <text evidence="7">The sequence shown here is derived from an EMBL/GenBank/DDBJ whole genome shotgun (WGS) entry which is preliminary data.</text>
</comment>
<dbReference type="AlphaFoldDB" id="A0AAV0XCU0"/>
<keyword evidence="3 6" id="KW-0931">ER-Golgi transport</keyword>
<dbReference type="PANTHER" id="PTHR23249:SF16">
    <property type="entry name" value="TRAFFICKING PROTEIN PARTICLE COMPLEX SUBUNIT 1"/>
    <property type="match status" value="1"/>
</dbReference>
<sequence length="140" mass="16448">MTVYSILFVDRKCTILYQKEWNQSGISSEEGAKLMRNMLFSVKTFMYTISPVDPNLDYACSNTGNYAIHYFDSITGVRFVLSTDNTIQNIRNLLHKLYEEIYVEYVVKNTECEKGRPIESELFKLKLDQFIKEHFMKSVQ</sequence>
<evidence type="ECO:0000313" key="7">
    <source>
        <dbReference type="EMBL" id="CAI6365657.1"/>
    </source>
</evidence>
<comment type="subcellular location">
    <subcellularLocation>
        <location evidence="6">Endoplasmic reticulum</location>
    </subcellularLocation>
    <subcellularLocation>
        <location evidence="6">Golgi apparatus</location>
        <location evidence="6">cis-Golgi network</location>
    </subcellularLocation>
</comment>
<dbReference type="Proteomes" id="UP001160148">
    <property type="component" value="Unassembled WGS sequence"/>
</dbReference>
<dbReference type="GO" id="GO:0006888">
    <property type="term" value="P:endoplasmic reticulum to Golgi vesicle-mediated transport"/>
    <property type="evidence" value="ECO:0007669"/>
    <property type="project" value="UniProtKB-UniRule"/>
</dbReference>
<dbReference type="GO" id="GO:0030008">
    <property type="term" value="C:TRAPP complex"/>
    <property type="evidence" value="ECO:0007669"/>
    <property type="project" value="UniProtKB-UniRule"/>
</dbReference>
<dbReference type="SMART" id="SM01399">
    <property type="entry name" value="Sybindin"/>
    <property type="match status" value="1"/>
</dbReference>
<accession>A0AAV0XCU0</accession>
<dbReference type="SUPFAM" id="SSF64356">
    <property type="entry name" value="SNARE-like"/>
    <property type="match status" value="1"/>
</dbReference>
<comment type="subunit">
    <text evidence="6">Part of the multisubunit transport protein particle (TRAPP) complex.</text>
</comment>
<keyword evidence="2 6" id="KW-0256">Endoplasmic reticulum</keyword>
<gene>
    <name evidence="7" type="ORF">MEUPH1_LOCUS20345</name>
</gene>
<keyword evidence="1 6" id="KW-0813">Transport</keyword>
<keyword evidence="4 6" id="KW-0333">Golgi apparatus</keyword>
<evidence type="ECO:0000256" key="6">
    <source>
        <dbReference type="RuleBase" id="RU366065"/>
    </source>
</evidence>
<dbReference type="InterPro" id="IPR011012">
    <property type="entry name" value="Longin-like_dom_sf"/>
</dbReference>
<keyword evidence="8" id="KW-1185">Reference proteome</keyword>
<dbReference type="InterPro" id="IPR007233">
    <property type="entry name" value="TRAPPC"/>
</dbReference>
<dbReference type="PANTHER" id="PTHR23249">
    <property type="entry name" value="TRAFFICKING PROTEIN PARTICLE COMPLEX SUBUNIT"/>
    <property type="match status" value="1"/>
</dbReference>
<dbReference type="GO" id="GO:0005783">
    <property type="term" value="C:endoplasmic reticulum"/>
    <property type="evidence" value="ECO:0007669"/>
    <property type="project" value="UniProtKB-SubCell"/>
</dbReference>
<comment type="similarity">
    <text evidence="5">Belongs to the TRAPP small subunits family. BET5 subfamily.</text>
</comment>
<dbReference type="Pfam" id="PF04099">
    <property type="entry name" value="Sybindin"/>
    <property type="match status" value="1"/>
</dbReference>
<evidence type="ECO:0000256" key="5">
    <source>
        <dbReference type="ARBA" id="ARBA00038167"/>
    </source>
</evidence>
<dbReference type="Gene3D" id="3.30.450.70">
    <property type="match status" value="1"/>
</dbReference>
<protein>
    <recommendedName>
        <fullName evidence="6">Trafficking protein particle complex subunit</fullName>
    </recommendedName>
</protein>
<evidence type="ECO:0000256" key="2">
    <source>
        <dbReference type="ARBA" id="ARBA00022824"/>
    </source>
</evidence>
<evidence type="ECO:0000256" key="3">
    <source>
        <dbReference type="ARBA" id="ARBA00022892"/>
    </source>
</evidence>
<organism evidence="7 8">
    <name type="scientific">Macrosiphum euphorbiae</name>
    <name type="common">potato aphid</name>
    <dbReference type="NCBI Taxonomy" id="13131"/>
    <lineage>
        <taxon>Eukaryota</taxon>
        <taxon>Metazoa</taxon>
        <taxon>Ecdysozoa</taxon>
        <taxon>Arthropoda</taxon>
        <taxon>Hexapoda</taxon>
        <taxon>Insecta</taxon>
        <taxon>Pterygota</taxon>
        <taxon>Neoptera</taxon>
        <taxon>Paraneoptera</taxon>
        <taxon>Hemiptera</taxon>
        <taxon>Sternorrhyncha</taxon>
        <taxon>Aphidomorpha</taxon>
        <taxon>Aphidoidea</taxon>
        <taxon>Aphididae</taxon>
        <taxon>Macrosiphini</taxon>
        <taxon>Macrosiphum</taxon>
    </lineage>
</organism>
<dbReference type="EMBL" id="CARXXK010000004">
    <property type="protein sequence ID" value="CAI6365657.1"/>
    <property type="molecule type" value="Genomic_DNA"/>
</dbReference>
<proteinExistence type="inferred from homology"/>
<evidence type="ECO:0000256" key="1">
    <source>
        <dbReference type="ARBA" id="ARBA00022448"/>
    </source>
</evidence>
<reference evidence="7 8" key="1">
    <citation type="submission" date="2023-01" db="EMBL/GenBank/DDBJ databases">
        <authorList>
            <person name="Whitehead M."/>
        </authorList>
    </citation>
    <scope>NUCLEOTIDE SEQUENCE [LARGE SCALE GENOMIC DNA]</scope>
</reference>